<evidence type="ECO:0000313" key="3">
    <source>
        <dbReference type="Proteomes" id="UP001153269"/>
    </source>
</evidence>
<evidence type="ECO:0000256" key="1">
    <source>
        <dbReference type="SAM" id="MobiDB-lite"/>
    </source>
</evidence>
<organism evidence="2 3">
    <name type="scientific">Pleuronectes platessa</name>
    <name type="common">European plaice</name>
    <dbReference type="NCBI Taxonomy" id="8262"/>
    <lineage>
        <taxon>Eukaryota</taxon>
        <taxon>Metazoa</taxon>
        <taxon>Chordata</taxon>
        <taxon>Craniata</taxon>
        <taxon>Vertebrata</taxon>
        <taxon>Euteleostomi</taxon>
        <taxon>Actinopterygii</taxon>
        <taxon>Neopterygii</taxon>
        <taxon>Teleostei</taxon>
        <taxon>Neoteleostei</taxon>
        <taxon>Acanthomorphata</taxon>
        <taxon>Carangaria</taxon>
        <taxon>Pleuronectiformes</taxon>
        <taxon>Pleuronectoidei</taxon>
        <taxon>Pleuronectidae</taxon>
        <taxon>Pleuronectes</taxon>
    </lineage>
</organism>
<accession>A0A9N7YHK8</accession>
<sequence length="216" mass="23221">MPQMKAKVHLPLQHPMVSASFCSPVAHVVRKLWVTPKSPAGRSRSKPPEGPVWLAGSPVDYKVRSTVTSMSSILDTVLDRGHLAKDRKQPAEMQGDKSSSSGRSPLISSATQPPLCQPSLGSFAASPPIHPSTMLDKKAETEKRVHGDRLGSESLDVTHRRRQAAEKRGLSLVCLQGARGGDNGNRDGQREGARERGRARERGASLPPASCQVNTA</sequence>
<protein>
    <submittedName>
        <fullName evidence="2">Uncharacterized protein</fullName>
    </submittedName>
</protein>
<feature type="compositionally biased region" description="Low complexity" evidence="1">
    <location>
        <begin position="98"/>
        <end position="109"/>
    </location>
</feature>
<dbReference type="AlphaFoldDB" id="A0A9N7YHK8"/>
<feature type="compositionally biased region" description="Basic and acidic residues" evidence="1">
    <location>
        <begin position="184"/>
        <end position="203"/>
    </location>
</feature>
<evidence type="ECO:0000313" key="2">
    <source>
        <dbReference type="EMBL" id="CAB1424489.1"/>
    </source>
</evidence>
<feature type="region of interest" description="Disordered" evidence="1">
    <location>
        <begin position="84"/>
        <end position="216"/>
    </location>
</feature>
<feature type="compositionally biased region" description="Basic and acidic residues" evidence="1">
    <location>
        <begin position="135"/>
        <end position="151"/>
    </location>
</feature>
<reference evidence="2" key="1">
    <citation type="submission" date="2020-03" db="EMBL/GenBank/DDBJ databases">
        <authorList>
            <person name="Weist P."/>
        </authorList>
    </citation>
    <scope>NUCLEOTIDE SEQUENCE</scope>
</reference>
<keyword evidence="3" id="KW-1185">Reference proteome</keyword>
<comment type="caution">
    <text evidence="2">The sequence shown here is derived from an EMBL/GenBank/DDBJ whole genome shotgun (WGS) entry which is preliminary data.</text>
</comment>
<proteinExistence type="predicted"/>
<dbReference type="Proteomes" id="UP001153269">
    <property type="component" value="Unassembled WGS sequence"/>
</dbReference>
<gene>
    <name evidence="2" type="ORF">PLEPLA_LOCUS12414</name>
</gene>
<dbReference type="EMBL" id="CADEAL010000735">
    <property type="protein sequence ID" value="CAB1424489.1"/>
    <property type="molecule type" value="Genomic_DNA"/>
</dbReference>
<feature type="region of interest" description="Disordered" evidence="1">
    <location>
        <begin position="37"/>
        <end position="56"/>
    </location>
</feature>
<name>A0A9N7YHK8_PLEPL</name>